<evidence type="ECO:0000256" key="1">
    <source>
        <dbReference type="SAM" id="Phobius"/>
    </source>
</evidence>
<protein>
    <recommendedName>
        <fullName evidence="4">Holin</fullName>
    </recommendedName>
</protein>
<keyword evidence="1" id="KW-1133">Transmembrane helix</keyword>
<dbReference type="Proteomes" id="UP001596481">
    <property type="component" value="Unassembled WGS sequence"/>
</dbReference>
<sequence length="76" mass="8446">MDFSEWQWSRIFAFVAGFGVLALLSLGELSQTLSDPVQTVLLASAAGLVFNGFPAIPWRRAAAFVNRSESERNRRD</sequence>
<keyword evidence="3" id="KW-1185">Reference proteome</keyword>
<reference evidence="2 3" key="1">
    <citation type="journal article" date="2019" name="Int. J. Syst. Evol. Microbiol.">
        <title>The Global Catalogue of Microorganisms (GCM) 10K type strain sequencing project: providing services to taxonomists for standard genome sequencing and annotation.</title>
        <authorList>
            <consortium name="The Broad Institute Genomics Platform"/>
            <consortium name="The Broad Institute Genome Sequencing Center for Infectious Disease"/>
            <person name="Wu L."/>
            <person name="Ma J."/>
        </authorList>
    </citation>
    <scope>NUCLEOTIDE SEQUENCE [LARGE SCALE GENOMIC DNA]</scope>
    <source>
        <strain evidence="2 3">DSM 29988</strain>
    </source>
</reference>
<accession>A0ABD5ZB24</accession>
<organism evidence="2 3">
    <name type="scientific">Haloferax namakaokahaiae</name>
    <dbReference type="NCBI Taxonomy" id="1748331"/>
    <lineage>
        <taxon>Archaea</taxon>
        <taxon>Methanobacteriati</taxon>
        <taxon>Methanobacteriota</taxon>
        <taxon>Stenosarchaea group</taxon>
        <taxon>Halobacteria</taxon>
        <taxon>Halobacteriales</taxon>
        <taxon>Haloferacaceae</taxon>
        <taxon>Haloferax</taxon>
    </lineage>
</organism>
<feature type="transmembrane region" description="Helical" evidence="1">
    <location>
        <begin position="37"/>
        <end position="58"/>
    </location>
</feature>
<name>A0ABD5ZB24_9EURY</name>
<evidence type="ECO:0000313" key="2">
    <source>
        <dbReference type="EMBL" id="MFC7202167.1"/>
    </source>
</evidence>
<keyword evidence="1" id="KW-0472">Membrane</keyword>
<proteinExistence type="predicted"/>
<keyword evidence="1" id="KW-0812">Transmembrane</keyword>
<gene>
    <name evidence="2" type="ORF">ACFQJC_01460</name>
</gene>
<comment type="caution">
    <text evidence="2">The sequence shown here is derived from an EMBL/GenBank/DDBJ whole genome shotgun (WGS) entry which is preliminary data.</text>
</comment>
<evidence type="ECO:0000313" key="3">
    <source>
        <dbReference type="Proteomes" id="UP001596481"/>
    </source>
</evidence>
<dbReference type="EMBL" id="JBHTAA010000001">
    <property type="protein sequence ID" value="MFC7202167.1"/>
    <property type="molecule type" value="Genomic_DNA"/>
</dbReference>
<evidence type="ECO:0008006" key="4">
    <source>
        <dbReference type="Google" id="ProtNLM"/>
    </source>
</evidence>
<dbReference type="AlphaFoldDB" id="A0ABD5ZB24"/>